<gene>
    <name evidence="5" type="ORF">IAB31_05330</name>
</gene>
<dbReference type="SUPFAM" id="SSF51430">
    <property type="entry name" value="NAD(P)-linked oxidoreductase"/>
    <property type="match status" value="1"/>
</dbReference>
<keyword evidence="2" id="KW-0408">Iron</keyword>
<feature type="domain" description="4Fe-4S ferredoxin-type" evidence="4">
    <location>
        <begin position="344"/>
        <end position="376"/>
    </location>
</feature>
<dbReference type="GO" id="GO:0046872">
    <property type="term" value="F:metal ion binding"/>
    <property type="evidence" value="ECO:0007669"/>
    <property type="project" value="UniProtKB-KW"/>
</dbReference>
<dbReference type="CDD" id="cd19100">
    <property type="entry name" value="AKR_unchar"/>
    <property type="match status" value="1"/>
</dbReference>
<dbReference type="Pfam" id="PF00248">
    <property type="entry name" value="Aldo_ket_red"/>
    <property type="match status" value="1"/>
</dbReference>
<keyword evidence="3" id="KW-0411">Iron-sulfur</keyword>
<evidence type="ECO:0000313" key="5">
    <source>
        <dbReference type="EMBL" id="HIR13329.1"/>
    </source>
</evidence>
<comment type="caution">
    <text evidence="5">The sequence shown here is derived from an EMBL/GenBank/DDBJ whole genome shotgun (WGS) entry which is preliminary data.</text>
</comment>
<dbReference type="InterPro" id="IPR017900">
    <property type="entry name" value="4Fe4S_Fe_S_CS"/>
</dbReference>
<organism evidence="5 6">
    <name type="scientific">Candidatus Choladousia intestinavium</name>
    <dbReference type="NCBI Taxonomy" id="2840727"/>
    <lineage>
        <taxon>Bacteria</taxon>
        <taxon>Bacillati</taxon>
        <taxon>Bacillota</taxon>
        <taxon>Clostridia</taxon>
        <taxon>Lachnospirales</taxon>
        <taxon>Lachnospiraceae</taxon>
        <taxon>Lachnospiraceae incertae sedis</taxon>
        <taxon>Candidatus Choladousia</taxon>
    </lineage>
</organism>
<dbReference type="Gene3D" id="3.20.20.100">
    <property type="entry name" value="NADP-dependent oxidoreductase domain"/>
    <property type="match status" value="1"/>
</dbReference>
<reference evidence="5" key="1">
    <citation type="submission" date="2020-10" db="EMBL/GenBank/DDBJ databases">
        <authorList>
            <person name="Gilroy R."/>
        </authorList>
    </citation>
    <scope>NUCLEOTIDE SEQUENCE</scope>
    <source>
        <strain evidence="5">ChiSjej4B22-8148</strain>
    </source>
</reference>
<dbReference type="PROSITE" id="PS51379">
    <property type="entry name" value="4FE4S_FER_2"/>
    <property type="match status" value="1"/>
</dbReference>
<dbReference type="AlphaFoldDB" id="A0A9D1ADB6"/>
<dbReference type="GO" id="GO:0051536">
    <property type="term" value="F:iron-sulfur cluster binding"/>
    <property type="evidence" value="ECO:0007669"/>
    <property type="project" value="UniProtKB-KW"/>
</dbReference>
<evidence type="ECO:0000256" key="3">
    <source>
        <dbReference type="ARBA" id="ARBA00023014"/>
    </source>
</evidence>
<sequence length="382" mass="41903">MNYRKLGNTGLTVSEIGLGCEGFVEGKEERARELIDAAESLGVNYVDLYTSDPDARSGLGKALRGRREKFVLQAHLCTIWEHGQYKRTRKIQEVKEGFQDLLERLETDFIEVGMIHYVDSLKDWEEVKNGEVMKYVQELKRTGKIGCIGLSSHNPQAALAAVESGLIQVLMFSVNPCYDLQPAGEDVDALWAESAYASHLVNMDPDRERLYEVCQNLGVGITVMKAFGGGDLLDEKLSPAGKALTVCQCLHYALTRPGVATVLSGAHTAEELQASAAYENASDEEKDYAGAFADFPKISWEGHCMYCGHCAPCPKGINVADVTKFLNLAKAQGHVPETVREHYAALSHKASQCIACGACVRRCPFKVDVIKNMEEAAALFGE</sequence>
<proteinExistence type="predicted"/>
<dbReference type="InterPro" id="IPR053135">
    <property type="entry name" value="AKR2_Oxidoreductase"/>
</dbReference>
<dbReference type="PANTHER" id="PTHR43312">
    <property type="entry name" value="D-THREO-ALDOSE 1-DEHYDROGENASE"/>
    <property type="match status" value="1"/>
</dbReference>
<accession>A0A9D1ADB6</accession>
<dbReference type="SUPFAM" id="SSF46548">
    <property type="entry name" value="alpha-helical ferredoxin"/>
    <property type="match status" value="1"/>
</dbReference>
<dbReference type="Pfam" id="PF13187">
    <property type="entry name" value="Fer4_9"/>
    <property type="match status" value="1"/>
</dbReference>
<dbReference type="PANTHER" id="PTHR43312:SF1">
    <property type="entry name" value="NADP-DEPENDENT OXIDOREDUCTASE DOMAIN-CONTAINING PROTEIN"/>
    <property type="match status" value="1"/>
</dbReference>
<dbReference type="InterPro" id="IPR017896">
    <property type="entry name" value="4Fe4S_Fe-S-bd"/>
</dbReference>
<dbReference type="InterPro" id="IPR036812">
    <property type="entry name" value="NAD(P)_OxRdtase_dom_sf"/>
</dbReference>
<evidence type="ECO:0000256" key="1">
    <source>
        <dbReference type="ARBA" id="ARBA00022723"/>
    </source>
</evidence>
<name>A0A9D1ADB6_9FIRM</name>
<dbReference type="EMBL" id="DVGK01000061">
    <property type="protein sequence ID" value="HIR13329.1"/>
    <property type="molecule type" value="Genomic_DNA"/>
</dbReference>
<evidence type="ECO:0000313" key="6">
    <source>
        <dbReference type="Proteomes" id="UP000886757"/>
    </source>
</evidence>
<protein>
    <submittedName>
        <fullName evidence="5">Aldo/keto reductase</fullName>
    </submittedName>
</protein>
<dbReference type="PROSITE" id="PS00198">
    <property type="entry name" value="4FE4S_FER_1"/>
    <property type="match status" value="1"/>
</dbReference>
<evidence type="ECO:0000259" key="4">
    <source>
        <dbReference type="PROSITE" id="PS51379"/>
    </source>
</evidence>
<keyword evidence="1" id="KW-0479">Metal-binding</keyword>
<dbReference type="Proteomes" id="UP000886757">
    <property type="component" value="Unassembled WGS sequence"/>
</dbReference>
<evidence type="ECO:0000256" key="2">
    <source>
        <dbReference type="ARBA" id="ARBA00023004"/>
    </source>
</evidence>
<dbReference type="InterPro" id="IPR023210">
    <property type="entry name" value="NADP_OxRdtase_dom"/>
</dbReference>
<reference evidence="5" key="2">
    <citation type="journal article" date="2021" name="PeerJ">
        <title>Extensive microbial diversity within the chicken gut microbiome revealed by metagenomics and culture.</title>
        <authorList>
            <person name="Gilroy R."/>
            <person name="Ravi A."/>
            <person name="Getino M."/>
            <person name="Pursley I."/>
            <person name="Horton D.L."/>
            <person name="Alikhan N.F."/>
            <person name="Baker D."/>
            <person name="Gharbi K."/>
            <person name="Hall N."/>
            <person name="Watson M."/>
            <person name="Adriaenssens E.M."/>
            <person name="Foster-Nyarko E."/>
            <person name="Jarju S."/>
            <person name="Secka A."/>
            <person name="Antonio M."/>
            <person name="Oren A."/>
            <person name="Chaudhuri R.R."/>
            <person name="La Ragione R."/>
            <person name="Hildebrand F."/>
            <person name="Pallen M.J."/>
        </authorList>
    </citation>
    <scope>NUCLEOTIDE SEQUENCE</scope>
    <source>
        <strain evidence="5">ChiSjej4B22-8148</strain>
    </source>
</reference>